<dbReference type="EMBL" id="JBBHKQ010000002">
    <property type="protein sequence ID" value="MEJ5902353.1"/>
    <property type="molecule type" value="Genomic_DNA"/>
</dbReference>
<dbReference type="GO" id="GO:0016790">
    <property type="term" value="F:thiolester hydrolase activity"/>
    <property type="evidence" value="ECO:0007669"/>
    <property type="project" value="UniProtKB-ARBA"/>
</dbReference>
<reference evidence="4 5" key="1">
    <citation type="submission" date="2024-03" db="EMBL/GenBank/DDBJ databases">
        <title>Reference genomes for the five species model microbial community.</title>
        <authorList>
            <person name="Padfield D."/>
        </authorList>
    </citation>
    <scope>NUCLEOTIDE SEQUENCE [LARGE SCALE GENOMIC DNA]</scope>
    <source>
        <strain evidence="4 5">AB1</strain>
    </source>
</reference>
<name>A0ABD5K4M9_9HYPH</name>
<dbReference type="Gene3D" id="3.10.129.10">
    <property type="entry name" value="Hotdog Thioesterase"/>
    <property type="match status" value="1"/>
</dbReference>
<evidence type="ECO:0000256" key="2">
    <source>
        <dbReference type="ARBA" id="ARBA00022801"/>
    </source>
</evidence>
<dbReference type="InterPro" id="IPR039298">
    <property type="entry name" value="ACOT13"/>
</dbReference>
<dbReference type="RefSeq" id="WP_339441626.1">
    <property type="nucleotide sequence ID" value="NZ_JBBHKQ010000002.1"/>
</dbReference>
<proteinExistence type="inferred from homology"/>
<dbReference type="Proteomes" id="UP001362311">
    <property type="component" value="Unassembled WGS sequence"/>
</dbReference>
<organism evidence="4 5">
    <name type="scientific">Ochrobactrum teleogrylli</name>
    <dbReference type="NCBI Taxonomy" id="2479765"/>
    <lineage>
        <taxon>Bacteria</taxon>
        <taxon>Pseudomonadati</taxon>
        <taxon>Pseudomonadota</taxon>
        <taxon>Alphaproteobacteria</taxon>
        <taxon>Hyphomicrobiales</taxon>
        <taxon>Brucellaceae</taxon>
        <taxon>Brucella/Ochrobactrum group</taxon>
        <taxon>Ochrobactrum</taxon>
    </lineage>
</organism>
<dbReference type="PANTHER" id="PTHR21660">
    <property type="entry name" value="THIOESTERASE SUPERFAMILY MEMBER-RELATED"/>
    <property type="match status" value="1"/>
</dbReference>
<dbReference type="EC" id="3.1.2.-" evidence="4"/>
<dbReference type="SUPFAM" id="SSF54637">
    <property type="entry name" value="Thioesterase/thiol ester dehydrase-isomerase"/>
    <property type="match status" value="1"/>
</dbReference>
<evidence type="ECO:0000313" key="4">
    <source>
        <dbReference type="EMBL" id="MEJ5902353.1"/>
    </source>
</evidence>
<dbReference type="AlphaFoldDB" id="A0ABD5K4M9"/>
<dbReference type="InterPro" id="IPR029069">
    <property type="entry name" value="HotDog_dom_sf"/>
</dbReference>
<evidence type="ECO:0000256" key="1">
    <source>
        <dbReference type="ARBA" id="ARBA00008324"/>
    </source>
</evidence>
<evidence type="ECO:0000259" key="3">
    <source>
        <dbReference type="Pfam" id="PF03061"/>
    </source>
</evidence>
<comment type="similarity">
    <text evidence="1">Belongs to the thioesterase PaaI family.</text>
</comment>
<accession>A0ABD5K4M9</accession>
<evidence type="ECO:0000313" key="5">
    <source>
        <dbReference type="Proteomes" id="UP001362311"/>
    </source>
</evidence>
<keyword evidence="2 4" id="KW-0378">Hydrolase</keyword>
<dbReference type="Pfam" id="PF03061">
    <property type="entry name" value="4HBT"/>
    <property type="match status" value="1"/>
</dbReference>
<comment type="caution">
    <text evidence="4">The sequence shown here is derived from an EMBL/GenBank/DDBJ whole genome shotgun (WGS) entry which is preliminary data.</text>
</comment>
<dbReference type="CDD" id="cd03443">
    <property type="entry name" value="PaaI_thioesterase"/>
    <property type="match status" value="1"/>
</dbReference>
<protein>
    <submittedName>
        <fullName evidence="4">PaaI family thioesterase</fullName>
        <ecNumber evidence="4">3.1.2.-</ecNumber>
    </submittedName>
</protein>
<gene>
    <name evidence="4" type="ORF">WIX40_19840</name>
</gene>
<dbReference type="PANTHER" id="PTHR21660:SF1">
    <property type="entry name" value="ACYL-COENZYME A THIOESTERASE 13"/>
    <property type="match status" value="1"/>
</dbReference>
<sequence length="138" mass="15340">MRSLAKTNWMPLELLGFSVNLGQIDFSETNKGAMLFRFIPDEGHNNRSGFIHGGVIMTFADIAAAKILRTTDPTFRYTNVQTDIQFLNTATTDKSLICKCTLQKRGRSLAFVSLDFNSDGVLVASAKSIWRVYASVPK</sequence>
<feature type="domain" description="Thioesterase" evidence="3">
    <location>
        <begin position="49"/>
        <end position="117"/>
    </location>
</feature>
<dbReference type="InterPro" id="IPR006683">
    <property type="entry name" value="Thioestr_dom"/>
</dbReference>